<dbReference type="EMBL" id="WVTA01000008">
    <property type="protein sequence ID" value="KAK3207745.1"/>
    <property type="molecule type" value="Genomic_DNA"/>
</dbReference>
<dbReference type="AlphaFoldDB" id="A0AAN6LWX2"/>
<protein>
    <submittedName>
        <fullName evidence="2">Uncharacterized protein</fullName>
    </submittedName>
</protein>
<keyword evidence="3" id="KW-1185">Reference proteome</keyword>
<proteinExistence type="predicted"/>
<feature type="chain" id="PRO_5042927978" evidence="1">
    <location>
        <begin position="17"/>
        <end position="104"/>
    </location>
</feature>
<comment type="caution">
    <text evidence="2">The sequence shown here is derived from an EMBL/GenBank/DDBJ whole genome shotgun (WGS) entry which is preliminary data.</text>
</comment>
<evidence type="ECO:0000313" key="3">
    <source>
        <dbReference type="Proteomes" id="UP001280581"/>
    </source>
</evidence>
<accession>A0AAN6LWX2</accession>
<name>A0AAN6LWX2_9PLEO</name>
<sequence>MYLTTFFALLLPTTHALKIATSLQWIEHTPQAYAIANFYNGTSPATLVSGGVANLASDSSIGIAMFLSFSLPTQPLSHPTLSYTQIDPTPSLSNWRYLPSSYRS</sequence>
<evidence type="ECO:0000256" key="1">
    <source>
        <dbReference type="SAM" id="SignalP"/>
    </source>
</evidence>
<dbReference type="Proteomes" id="UP001280581">
    <property type="component" value="Unassembled WGS sequence"/>
</dbReference>
<reference evidence="2 3" key="1">
    <citation type="submission" date="2021-02" db="EMBL/GenBank/DDBJ databases">
        <title>Genome assembly of Pseudopithomyces chartarum.</title>
        <authorList>
            <person name="Jauregui R."/>
            <person name="Singh J."/>
            <person name="Voisey C."/>
        </authorList>
    </citation>
    <scope>NUCLEOTIDE SEQUENCE [LARGE SCALE GENOMIC DNA]</scope>
    <source>
        <strain evidence="2 3">AGR01</strain>
    </source>
</reference>
<organism evidence="2 3">
    <name type="scientific">Pseudopithomyces chartarum</name>
    <dbReference type="NCBI Taxonomy" id="1892770"/>
    <lineage>
        <taxon>Eukaryota</taxon>
        <taxon>Fungi</taxon>
        <taxon>Dikarya</taxon>
        <taxon>Ascomycota</taxon>
        <taxon>Pezizomycotina</taxon>
        <taxon>Dothideomycetes</taxon>
        <taxon>Pleosporomycetidae</taxon>
        <taxon>Pleosporales</taxon>
        <taxon>Massarineae</taxon>
        <taxon>Didymosphaeriaceae</taxon>
        <taxon>Pseudopithomyces</taxon>
    </lineage>
</organism>
<evidence type="ECO:0000313" key="2">
    <source>
        <dbReference type="EMBL" id="KAK3207745.1"/>
    </source>
</evidence>
<gene>
    <name evidence="2" type="ORF">GRF29_96g213498</name>
</gene>
<feature type="signal peptide" evidence="1">
    <location>
        <begin position="1"/>
        <end position="16"/>
    </location>
</feature>
<keyword evidence="1" id="KW-0732">Signal</keyword>